<keyword evidence="3" id="KW-1185">Reference proteome</keyword>
<accession>A0A6A5WBT2</accession>
<reference evidence="2" key="1">
    <citation type="journal article" date="2020" name="Stud. Mycol.">
        <title>101 Dothideomycetes genomes: a test case for predicting lifestyles and emergence of pathogens.</title>
        <authorList>
            <person name="Haridas S."/>
            <person name="Albert R."/>
            <person name="Binder M."/>
            <person name="Bloem J."/>
            <person name="Labutti K."/>
            <person name="Salamov A."/>
            <person name="Andreopoulos B."/>
            <person name="Baker S."/>
            <person name="Barry K."/>
            <person name="Bills G."/>
            <person name="Bluhm B."/>
            <person name="Cannon C."/>
            <person name="Castanera R."/>
            <person name="Culley D."/>
            <person name="Daum C."/>
            <person name="Ezra D."/>
            <person name="Gonzalez J."/>
            <person name="Henrissat B."/>
            <person name="Kuo A."/>
            <person name="Liang C."/>
            <person name="Lipzen A."/>
            <person name="Lutzoni F."/>
            <person name="Magnuson J."/>
            <person name="Mondo S."/>
            <person name="Nolan M."/>
            <person name="Ohm R."/>
            <person name="Pangilinan J."/>
            <person name="Park H.-J."/>
            <person name="Ramirez L."/>
            <person name="Alfaro M."/>
            <person name="Sun H."/>
            <person name="Tritt A."/>
            <person name="Yoshinaga Y."/>
            <person name="Zwiers L.-H."/>
            <person name="Turgeon B."/>
            <person name="Goodwin S."/>
            <person name="Spatafora J."/>
            <person name="Crous P."/>
            <person name="Grigoriev I."/>
        </authorList>
    </citation>
    <scope>NUCLEOTIDE SEQUENCE</scope>
    <source>
        <strain evidence="2">CBS 123094</strain>
    </source>
</reference>
<name>A0A6A5WBT2_9PLEO</name>
<sequence>MVEAPARHHDCNLALALTLALALNLGLGLAPPPLPPLLPLSVYAPARQSLPVRRQAQNSPLQKAAWRAGIKAFNECGLVEYCGHHHLAGLQLLEARGSGLVLLSAP</sequence>
<keyword evidence="1" id="KW-0732">Signal</keyword>
<evidence type="ECO:0000256" key="1">
    <source>
        <dbReference type="SAM" id="SignalP"/>
    </source>
</evidence>
<feature type="signal peptide" evidence="1">
    <location>
        <begin position="1"/>
        <end position="28"/>
    </location>
</feature>
<evidence type="ECO:0000313" key="2">
    <source>
        <dbReference type="EMBL" id="KAF1995086.1"/>
    </source>
</evidence>
<gene>
    <name evidence="2" type="ORF">P154DRAFT_581222</name>
</gene>
<protein>
    <submittedName>
        <fullName evidence="2">Uncharacterized protein</fullName>
    </submittedName>
</protein>
<dbReference type="AlphaFoldDB" id="A0A6A5WBT2"/>
<evidence type="ECO:0000313" key="3">
    <source>
        <dbReference type="Proteomes" id="UP000799779"/>
    </source>
</evidence>
<dbReference type="EMBL" id="ML977646">
    <property type="protein sequence ID" value="KAF1995086.1"/>
    <property type="molecule type" value="Genomic_DNA"/>
</dbReference>
<proteinExistence type="predicted"/>
<dbReference type="Proteomes" id="UP000799779">
    <property type="component" value="Unassembled WGS sequence"/>
</dbReference>
<feature type="chain" id="PRO_5025381977" evidence="1">
    <location>
        <begin position="29"/>
        <end position="106"/>
    </location>
</feature>
<organism evidence="2 3">
    <name type="scientific">Amniculicola lignicola CBS 123094</name>
    <dbReference type="NCBI Taxonomy" id="1392246"/>
    <lineage>
        <taxon>Eukaryota</taxon>
        <taxon>Fungi</taxon>
        <taxon>Dikarya</taxon>
        <taxon>Ascomycota</taxon>
        <taxon>Pezizomycotina</taxon>
        <taxon>Dothideomycetes</taxon>
        <taxon>Pleosporomycetidae</taxon>
        <taxon>Pleosporales</taxon>
        <taxon>Amniculicolaceae</taxon>
        <taxon>Amniculicola</taxon>
    </lineage>
</organism>